<keyword evidence="3" id="KW-1185">Reference proteome</keyword>
<dbReference type="EMBL" id="WTPW01003216">
    <property type="protein sequence ID" value="KAF0350895.1"/>
    <property type="molecule type" value="Genomic_DNA"/>
</dbReference>
<name>A0A8H3WVI4_GIGMA</name>
<dbReference type="AlphaFoldDB" id="A0A8H3WVI4"/>
<sequence>MPEFLGRVNTPNRLNTTSFLPRNLLMSSQKQPKRLSEKAAGKSIADPVERLNIWVNENWKQKSVDLCNKYTQQENKNKLSAKDQVKQRKMCKKKV</sequence>
<feature type="compositionally biased region" description="Basic and acidic residues" evidence="1">
    <location>
        <begin position="76"/>
        <end position="86"/>
    </location>
</feature>
<protein>
    <submittedName>
        <fullName evidence="2">Uncharacterized protein</fullName>
    </submittedName>
</protein>
<feature type="region of interest" description="Disordered" evidence="1">
    <location>
        <begin position="76"/>
        <end position="95"/>
    </location>
</feature>
<comment type="caution">
    <text evidence="2">The sequence shown here is derived from an EMBL/GenBank/DDBJ whole genome shotgun (WGS) entry which is preliminary data.</text>
</comment>
<dbReference type="Proteomes" id="UP000439903">
    <property type="component" value="Unassembled WGS sequence"/>
</dbReference>
<accession>A0A8H3WVI4</accession>
<evidence type="ECO:0000313" key="3">
    <source>
        <dbReference type="Proteomes" id="UP000439903"/>
    </source>
</evidence>
<evidence type="ECO:0000256" key="1">
    <source>
        <dbReference type="SAM" id="MobiDB-lite"/>
    </source>
</evidence>
<gene>
    <name evidence="2" type="ORF">F8M41_015414</name>
</gene>
<evidence type="ECO:0000313" key="2">
    <source>
        <dbReference type="EMBL" id="KAF0350895.1"/>
    </source>
</evidence>
<reference evidence="2 3" key="1">
    <citation type="journal article" date="2019" name="Environ. Microbiol.">
        <title>At the nexus of three kingdoms: the genome of the mycorrhizal fungus Gigaspora margarita provides insights into plant, endobacterial and fungal interactions.</title>
        <authorList>
            <person name="Venice F."/>
            <person name="Ghignone S."/>
            <person name="Salvioli di Fossalunga A."/>
            <person name="Amselem J."/>
            <person name="Novero M."/>
            <person name="Xianan X."/>
            <person name="Sedzielewska Toro K."/>
            <person name="Morin E."/>
            <person name="Lipzen A."/>
            <person name="Grigoriev I.V."/>
            <person name="Henrissat B."/>
            <person name="Martin F.M."/>
            <person name="Bonfante P."/>
        </authorList>
    </citation>
    <scope>NUCLEOTIDE SEQUENCE [LARGE SCALE GENOMIC DNA]</scope>
    <source>
        <strain evidence="2 3">BEG34</strain>
    </source>
</reference>
<proteinExistence type="predicted"/>
<organism evidence="2 3">
    <name type="scientific">Gigaspora margarita</name>
    <dbReference type="NCBI Taxonomy" id="4874"/>
    <lineage>
        <taxon>Eukaryota</taxon>
        <taxon>Fungi</taxon>
        <taxon>Fungi incertae sedis</taxon>
        <taxon>Mucoromycota</taxon>
        <taxon>Glomeromycotina</taxon>
        <taxon>Glomeromycetes</taxon>
        <taxon>Diversisporales</taxon>
        <taxon>Gigasporaceae</taxon>
        <taxon>Gigaspora</taxon>
    </lineage>
</organism>